<sequence>MWKGPARGYPSLAPPAGDLGELKKQPGYRFSYCSLGTYKGEQFFDAEQITRNKLCIYTKEKHTGFDRRFLMKRVG</sequence>
<dbReference type="KEGG" id="pfaa:MM59RIKEN_11080"/>
<name>A0A810Q669_9FIRM</name>
<reference evidence="1" key="1">
    <citation type="submission" date="2020-09" db="EMBL/GenBank/DDBJ databases">
        <title>New species isolated from human feces.</title>
        <authorList>
            <person name="Kitahara M."/>
            <person name="Shigeno Y."/>
            <person name="Shime M."/>
            <person name="Matsumoto Y."/>
            <person name="Nakamura S."/>
            <person name="Motooka D."/>
            <person name="Fukuoka S."/>
            <person name="Nishikawa H."/>
            <person name="Benno Y."/>
        </authorList>
    </citation>
    <scope>NUCLEOTIDE SEQUENCE</scope>
    <source>
        <strain evidence="1">MM59</strain>
    </source>
</reference>
<gene>
    <name evidence="1" type="ORF">MM59RIKEN_11080</name>
</gene>
<protein>
    <submittedName>
        <fullName evidence="1">Uncharacterized protein</fullName>
    </submittedName>
</protein>
<evidence type="ECO:0000313" key="1">
    <source>
        <dbReference type="EMBL" id="BCK83789.1"/>
    </source>
</evidence>
<evidence type="ECO:0000313" key="2">
    <source>
        <dbReference type="Proteomes" id="UP000679848"/>
    </source>
</evidence>
<dbReference type="AlphaFoldDB" id="A0A810Q669"/>
<dbReference type="EMBL" id="AP023420">
    <property type="protein sequence ID" value="BCK83789.1"/>
    <property type="molecule type" value="Genomic_DNA"/>
</dbReference>
<organism evidence="1 2">
    <name type="scientific">Pusillibacter faecalis</name>
    <dbReference type="NCBI Taxonomy" id="2714358"/>
    <lineage>
        <taxon>Bacteria</taxon>
        <taxon>Bacillati</taxon>
        <taxon>Bacillota</taxon>
        <taxon>Clostridia</taxon>
        <taxon>Eubacteriales</taxon>
        <taxon>Oscillospiraceae</taxon>
        <taxon>Pusillibacter</taxon>
    </lineage>
</organism>
<keyword evidence="2" id="KW-1185">Reference proteome</keyword>
<dbReference type="Proteomes" id="UP000679848">
    <property type="component" value="Chromosome"/>
</dbReference>
<proteinExistence type="predicted"/>
<accession>A0A810Q669</accession>